<keyword evidence="12" id="KW-1185">Reference proteome</keyword>
<dbReference type="OrthoDB" id="369569at2759"/>
<evidence type="ECO:0000256" key="10">
    <source>
        <dbReference type="SAM" id="Phobius"/>
    </source>
</evidence>
<dbReference type="Proteomes" id="UP000775547">
    <property type="component" value="Unassembled WGS sequence"/>
</dbReference>
<evidence type="ECO:0000256" key="7">
    <source>
        <dbReference type="ARBA" id="ARBA00023136"/>
    </source>
</evidence>
<sequence>MPGLDYAALESYSKWRSLPPPPGFSKSSSSYSKSPAKSQTSAAASYDELKEKRAWDHAIAPAKALPMQAFMLYMSGGGVQIFSMGIVFMLLLTPFKNIAGINEAFAQFAPSTSQPRAFSTLAVQKLVFIACNLLTLGVGLWKCRAMGLLPTGSGDWLAFETRGVAPEISLF</sequence>
<feature type="compositionally biased region" description="Low complexity" evidence="9">
    <location>
        <begin position="24"/>
        <end position="37"/>
    </location>
</feature>
<comment type="similarity">
    <text evidence="2 8">Belongs to the EMC4 family.</text>
</comment>
<evidence type="ECO:0000313" key="11">
    <source>
        <dbReference type="EMBL" id="KAG5641102.1"/>
    </source>
</evidence>
<evidence type="ECO:0000256" key="6">
    <source>
        <dbReference type="ARBA" id="ARBA00022989"/>
    </source>
</evidence>
<comment type="caution">
    <text evidence="11">The sequence shown here is derived from an EMBL/GenBank/DDBJ whole genome shotgun (WGS) entry which is preliminary data.</text>
</comment>
<accession>A0A9P7FYX5</accession>
<evidence type="ECO:0000256" key="4">
    <source>
        <dbReference type="ARBA" id="ARBA00022692"/>
    </source>
</evidence>
<evidence type="ECO:0000256" key="5">
    <source>
        <dbReference type="ARBA" id="ARBA00022824"/>
    </source>
</evidence>
<proteinExistence type="inferred from homology"/>
<dbReference type="EMBL" id="JABCKV010000388">
    <property type="protein sequence ID" value="KAG5641102.1"/>
    <property type="molecule type" value="Genomic_DNA"/>
</dbReference>
<dbReference type="PANTHER" id="PTHR19315">
    <property type="entry name" value="ER MEMBRANE PROTEIN COMPLEX SUBUNIT 4"/>
    <property type="match status" value="1"/>
</dbReference>
<evidence type="ECO:0000256" key="1">
    <source>
        <dbReference type="ARBA" id="ARBA00004477"/>
    </source>
</evidence>
<keyword evidence="7 8" id="KW-0472">Membrane</keyword>
<evidence type="ECO:0000256" key="8">
    <source>
        <dbReference type="PIRNR" id="PIRNR017207"/>
    </source>
</evidence>
<evidence type="ECO:0000256" key="3">
    <source>
        <dbReference type="ARBA" id="ARBA00020820"/>
    </source>
</evidence>
<evidence type="ECO:0000256" key="9">
    <source>
        <dbReference type="SAM" id="MobiDB-lite"/>
    </source>
</evidence>
<dbReference type="GO" id="GO:0005789">
    <property type="term" value="C:endoplasmic reticulum membrane"/>
    <property type="evidence" value="ECO:0007669"/>
    <property type="project" value="UniProtKB-SubCell"/>
</dbReference>
<organism evidence="11 12">
    <name type="scientific">Asterophora parasitica</name>
    <dbReference type="NCBI Taxonomy" id="117018"/>
    <lineage>
        <taxon>Eukaryota</taxon>
        <taxon>Fungi</taxon>
        <taxon>Dikarya</taxon>
        <taxon>Basidiomycota</taxon>
        <taxon>Agaricomycotina</taxon>
        <taxon>Agaricomycetes</taxon>
        <taxon>Agaricomycetidae</taxon>
        <taxon>Agaricales</taxon>
        <taxon>Tricholomatineae</taxon>
        <taxon>Lyophyllaceae</taxon>
        <taxon>Asterophora</taxon>
    </lineage>
</organism>
<dbReference type="Pfam" id="PF06417">
    <property type="entry name" value="EMC4"/>
    <property type="match status" value="1"/>
</dbReference>
<evidence type="ECO:0000313" key="12">
    <source>
        <dbReference type="Proteomes" id="UP000775547"/>
    </source>
</evidence>
<feature type="region of interest" description="Disordered" evidence="9">
    <location>
        <begin position="14"/>
        <end position="37"/>
    </location>
</feature>
<protein>
    <recommendedName>
        <fullName evidence="3 8">ER membrane protein complex subunit 4</fullName>
    </recommendedName>
</protein>
<keyword evidence="5" id="KW-0256">Endoplasmic reticulum</keyword>
<keyword evidence="6 10" id="KW-1133">Transmembrane helix</keyword>
<feature type="transmembrane region" description="Helical" evidence="10">
    <location>
        <begin position="70"/>
        <end position="92"/>
    </location>
</feature>
<feature type="transmembrane region" description="Helical" evidence="10">
    <location>
        <begin position="122"/>
        <end position="141"/>
    </location>
</feature>
<reference evidence="11" key="1">
    <citation type="submission" date="2020-07" db="EMBL/GenBank/DDBJ databases">
        <authorList>
            <person name="Nieuwenhuis M."/>
            <person name="Van De Peppel L.J.J."/>
        </authorList>
    </citation>
    <scope>NUCLEOTIDE SEQUENCE</scope>
    <source>
        <strain evidence="11">AP01</strain>
        <tissue evidence="11">Mycelium</tissue>
    </source>
</reference>
<name>A0A9P7FYX5_9AGAR</name>
<gene>
    <name evidence="11" type="ORF">DXG03_005989</name>
</gene>
<keyword evidence="4 10" id="KW-0812">Transmembrane</keyword>
<dbReference type="InterPro" id="IPR009445">
    <property type="entry name" value="TMEM85/Emc4"/>
</dbReference>
<reference evidence="11" key="2">
    <citation type="submission" date="2021-10" db="EMBL/GenBank/DDBJ databases">
        <title>Phylogenomics reveals ancestral predisposition of the termite-cultivated fungus Termitomyces towards a domesticated lifestyle.</title>
        <authorList>
            <person name="Auxier B."/>
            <person name="Grum-Grzhimaylo A."/>
            <person name="Cardenas M.E."/>
            <person name="Lodge J.D."/>
            <person name="Laessoe T."/>
            <person name="Pedersen O."/>
            <person name="Smith M.E."/>
            <person name="Kuyper T.W."/>
            <person name="Franco-Molano E.A."/>
            <person name="Baroni T.J."/>
            <person name="Aanen D.K."/>
        </authorList>
    </citation>
    <scope>NUCLEOTIDE SEQUENCE</scope>
    <source>
        <strain evidence="11">AP01</strain>
        <tissue evidence="11">Mycelium</tissue>
    </source>
</reference>
<dbReference type="PIRSF" id="PIRSF017207">
    <property type="entry name" value="UCP017207_TM-p85"/>
    <property type="match status" value="1"/>
</dbReference>
<comment type="subcellular location">
    <subcellularLocation>
        <location evidence="1">Endoplasmic reticulum membrane</location>
        <topology evidence="1">Multi-pass membrane protein</topology>
    </subcellularLocation>
</comment>
<dbReference type="AlphaFoldDB" id="A0A9P7FYX5"/>
<evidence type="ECO:0000256" key="2">
    <source>
        <dbReference type="ARBA" id="ARBA00007715"/>
    </source>
</evidence>